<name>A0ABR1HP20_9HYPO</name>
<evidence type="ECO:0000256" key="1">
    <source>
        <dbReference type="SAM" id="MobiDB-lite"/>
    </source>
</evidence>
<evidence type="ECO:0000313" key="5">
    <source>
        <dbReference type="Proteomes" id="UP001498421"/>
    </source>
</evidence>
<evidence type="ECO:0008006" key="6">
    <source>
        <dbReference type="Google" id="ProtNLM"/>
    </source>
</evidence>
<evidence type="ECO:0000256" key="3">
    <source>
        <dbReference type="SAM" id="SignalP"/>
    </source>
</evidence>
<dbReference type="EMBL" id="JAZAVK010000103">
    <property type="protein sequence ID" value="KAK7422906.1"/>
    <property type="molecule type" value="Genomic_DNA"/>
</dbReference>
<comment type="caution">
    <text evidence="4">The sequence shown here is derived from an EMBL/GenBank/DDBJ whole genome shotgun (WGS) entry which is preliminary data.</text>
</comment>
<feature type="region of interest" description="Disordered" evidence="1">
    <location>
        <begin position="320"/>
        <end position="353"/>
    </location>
</feature>
<gene>
    <name evidence="4" type="ORF">QQZ08_009262</name>
</gene>
<keyword evidence="2" id="KW-1133">Transmembrane helix</keyword>
<feature type="signal peptide" evidence="3">
    <location>
        <begin position="1"/>
        <end position="26"/>
    </location>
</feature>
<accession>A0ABR1HP20</accession>
<evidence type="ECO:0000313" key="4">
    <source>
        <dbReference type="EMBL" id="KAK7422906.1"/>
    </source>
</evidence>
<feature type="region of interest" description="Disordered" evidence="1">
    <location>
        <begin position="254"/>
        <end position="278"/>
    </location>
</feature>
<organism evidence="4 5">
    <name type="scientific">Neonectria magnoliae</name>
    <dbReference type="NCBI Taxonomy" id="2732573"/>
    <lineage>
        <taxon>Eukaryota</taxon>
        <taxon>Fungi</taxon>
        <taxon>Dikarya</taxon>
        <taxon>Ascomycota</taxon>
        <taxon>Pezizomycotina</taxon>
        <taxon>Sordariomycetes</taxon>
        <taxon>Hypocreomycetidae</taxon>
        <taxon>Hypocreales</taxon>
        <taxon>Nectriaceae</taxon>
        <taxon>Neonectria</taxon>
    </lineage>
</organism>
<feature type="chain" id="PRO_5045084510" description="Transmembrane protein" evidence="3">
    <location>
        <begin position="27"/>
        <end position="353"/>
    </location>
</feature>
<feature type="compositionally biased region" description="Basic and acidic residues" evidence="1">
    <location>
        <begin position="106"/>
        <end position="126"/>
    </location>
</feature>
<protein>
    <recommendedName>
        <fullName evidence="6">Transmembrane protein</fullName>
    </recommendedName>
</protein>
<feature type="region of interest" description="Disordered" evidence="1">
    <location>
        <begin position="106"/>
        <end position="127"/>
    </location>
</feature>
<sequence length="353" mass="37949">MLHLSNFKMVFVCFLVCLLVVGRVLATETAFAGCSVTESAQDIFSAESSDMIYGDTPTCSKACMSTRDAWEALTRKAESSDADKAHARPLEVPDFQDVVDNVEALYPHEKRSPKTPPREDLHRADPDVEPNSVKTFWSLSLPSDVMTISTMWTTVKVDLPADDADLTEMVTRTTILTTIVRISTIEPPATVVQSSTIEPSTTAVDHTEMVTLTTILTTVVQFSTTEPSTTTDNGPWQTISFRLPTKETVTVTITSSEFSSTTDSPPSPPSTTATPPADKLSLSTGQAVGVAVGVVVLLLIVVILALLYRRAPVPNTTTITVGAPAPAPAASPEGRCRASAQPHAPEYHELDKM</sequence>
<keyword evidence="2" id="KW-0812">Transmembrane</keyword>
<keyword evidence="5" id="KW-1185">Reference proteome</keyword>
<keyword evidence="2" id="KW-0472">Membrane</keyword>
<keyword evidence="3" id="KW-0732">Signal</keyword>
<proteinExistence type="predicted"/>
<reference evidence="4 5" key="1">
    <citation type="journal article" date="2025" name="Microbiol. Resour. Announc.">
        <title>Draft genome sequences for Neonectria magnoliae and Neonectria punicea, canker pathogens of Liriodendron tulipifera and Acer saccharum in West Virginia.</title>
        <authorList>
            <person name="Petronek H.M."/>
            <person name="Kasson M.T."/>
            <person name="Metheny A.M."/>
            <person name="Stauder C.M."/>
            <person name="Lovett B."/>
            <person name="Lynch S.C."/>
            <person name="Garnas J.R."/>
            <person name="Kasson L.R."/>
            <person name="Stajich J.E."/>
        </authorList>
    </citation>
    <scope>NUCLEOTIDE SEQUENCE [LARGE SCALE GENOMIC DNA]</scope>
    <source>
        <strain evidence="4 5">NRRL 64651</strain>
    </source>
</reference>
<evidence type="ECO:0000256" key="2">
    <source>
        <dbReference type="SAM" id="Phobius"/>
    </source>
</evidence>
<dbReference type="Proteomes" id="UP001498421">
    <property type="component" value="Unassembled WGS sequence"/>
</dbReference>
<feature type="transmembrane region" description="Helical" evidence="2">
    <location>
        <begin position="287"/>
        <end position="308"/>
    </location>
</feature>